<dbReference type="EMBL" id="MBFR01000039">
    <property type="protein sequence ID" value="PVU96179.1"/>
    <property type="molecule type" value="Genomic_DNA"/>
</dbReference>
<gene>
    <name evidence="3" type="ORF">BB561_001349</name>
</gene>
<feature type="domain" description="Large ribosomal subunit protein uL30-like ferredoxin-like fold" evidence="2">
    <location>
        <begin position="53"/>
        <end position="103"/>
    </location>
</feature>
<comment type="caution">
    <text evidence="3">The sequence shown here is derived from an EMBL/GenBank/DDBJ whole genome shotgun (WGS) entry which is preliminary data.</text>
</comment>
<dbReference type="SUPFAM" id="SSF55129">
    <property type="entry name" value="Ribosomal protein L30p/L7e"/>
    <property type="match status" value="1"/>
</dbReference>
<dbReference type="AlphaFoldDB" id="A0A2T9YV35"/>
<reference evidence="3 4" key="1">
    <citation type="journal article" date="2018" name="MBio">
        <title>Comparative Genomics Reveals the Core Gene Toolbox for the Fungus-Insect Symbiosis.</title>
        <authorList>
            <person name="Wang Y."/>
            <person name="Stata M."/>
            <person name="Wang W."/>
            <person name="Stajich J.E."/>
            <person name="White M.M."/>
            <person name="Moncalvo J.M."/>
        </authorList>
    </citation>
    <scope>NUCLEOTIDE SEQUENCE [LARGE SCALE GENOMIC DNA]</scope>
    <source>
        <strain evidence="3 4">SWE-8-4</strain>
    </source>
</reference>
<evidence type="ECO:0000313" key="3">
    <source>
        <dbReference type="EMBL" id="PVU96179.1"/>
    </source>
</evidence>
<sequence length="129" mass="14510">MLKPQASSLKLLNLWCSATRTNFARQLSTVSTVTENTTATNPIAEQTTIQKYYKVKLIRSLIGLRPQTVKVAKAISLTSLGKTIFLRVNQENAGKILKLKELIKLEVTDNDTPDNFKPQRGYSVIKKFK</sequence>
<proteinExistence type="inferred from homology"/>
<dbReference type="STRING" id="133385.A0A2T9YV35"/>
<organism evidence="3 4">
    <name type="scientific">Smittium simulii</name>
    <dbReference type="NCBI Taxonomy" id="133385"/>
    <lineage>
        <taxon>Eukaryota</taxon>
        <taxon>Fungi</taxon>
        <taxon>Fungi incertae sedis</taxon>
        <taxon>Zoopagomycota</taxon>
        <taxon>Kickxellomycotina</taxon>
        <taxon>Harpellomycetes</taxon>
        <taxon>Harpellales</taxon>
        <taxon>Legeriomycetaceae</taxon>
        <taxon>Smittium</taxon>
    </lineage>
</organism>
<accession>A0A2T9YV35</accession>
<comment type="similarity">
    <text evidence="1">Belongs to the universal ribosomal protein uL30 family.</text>
</comment>
<dbReference type="OrthoDB" id="509901at2759"/>
<dbReference type="Pfam" id="PF00327">
    <property type="entry name" value="Ribosomal_L30"/>
    <property type="match status" value="1"/>
</dbReference>
<evidence type="ECO:0000313" key="4">
    <source>
        <dbReference type="Proteomes" id="UP000245383"/>
    </source>
</evidence>
<keyword evidence="4" id="KW-1185">Reference proteome</keyword>
<name>A0A2T9YV35_9FUNG</name>
<dbReference type="InterPro" id="IPR016082">
    <property type="entry name" value="Ribosomal_uL30_ferredoxin-like"/>
</dbReference>
<protein>
    <recommendedName>
        <fullName evidence="2">Large ribosomal subunit protein uL30-like ferredoxin-like fold domain-containing protein</fullName>
    </recommendedName>
</protein>
<dbReference type="Proteomes" id="UP000245383">
    <property type="component" value="Unassembled WGS sequence"/>
</dbReference>
<dbReference type="Gene3D" id="3.30.1390.20">
    <property type="entry name" value="Ribosomal protein L30, ferredoxin-like fold domain"/>
    <property type="match status" value="1"/>
</dbReference>
<dbReference type="InterPro" id="IPR036919">
    <property type="entry name" value="Ribo_uL30_ferredoxin-like_sf"/>
</dbReference>
<evidence type="ECO:0000259" key="2">
    <source>
        <dbReference type="Pfam" id="PF00327"/>
    </source>
</evidence>
<evidence type="ECO:0000256" key="1">
    <source>
        <dbReference type="ARBA" id="ARBA00007594"/>
    </source>
</evidence>